<dbReference type="EMBL" id="BRPJ01000009">
    <property type="protein sequence ID" value="GLB28631.1"/>
    <property type="molecule type" value="Genomic_DNA"/>
</dbReference>
<dbReference type="Proteomes" id="UP001419084">
    <property type="component" value="Unassembled WGS sequence"/>
</dbReference>
<organism evidence="1 2">
    <name type="scientific">Lacrimispora amygdalina</name>
    <dbReference type="NCBI Taxonomy" id="253257"/>
    <lineage>
        <taxon>Bacteria</taxon>
        <taxon>Bacillati</taxon>
        <taxon>Bacillota</taxon>
        <taxon>Clostridia</taxon>
        <taxon>Lachnospirales</taxon>
        <taxon>Lachnospiraceae</taxon>
        <taxon>Lacrimispora</taxon>
    </lineage>
</organism>
<dbReference type="Gene3D" id="1.10.260.40">
    <property type="entry name" value="lambda repressor-like DNA-binding domains"/>
    <property type="match status" value="1"/>
</dbReference>
<evidence type="ECO:0000313" key="2">
    <source>
        <dbReference type="Proteomes" id="UP001419084"/>
    </source>
</evidence>
<gene>
    <name evidence="1" type="ORF">LAD12857_05540</name>
</gene>
<dbReference type="SUPFAM" id="SSF47413">
    <property type="entry name" value="lambda repressor-like DNA-binding domains"/>
    <property type="match status" value="1"/>
</dbReference>
<reference evidence="1 2" key="1">
    <citation type="journal article" date="2024" name="Int. J. Syst. Evol. Microbiol.">
        <title>Lacrimispora brassicae sp. nov. isolated from fermented cabbage, and proposal of Clostridium indicum Gundawar et al. 2019 and Clostridium methoxybenzovorans Mechichi et al. 1999 as heterotypic synonyms of Lacrimispora amygdalina (Parshina et al. 2003) Haas and Blanchard 2020 and Lacrimispora indolis (McClung and McCoy 1957) Haas and Blanchard 2020, respectively.</title>
        <authorList>
            <person name="Kobayashi H."/>
            <person name="Tanizawa Y."/>
            <person name="Sakamoto M."/>
            <person name="Ohkuma M."/>
            <person name="Tohno M."/>
        </authorList>
    </citation>
    <scope>NUCLEOTIDE SEQUENCE [LARGE SCALE GENOMIC DNA]</scope>
    <source>
        <strain evidence="1 2">DSM 12857</strain>
    </source>
</reference>
<evidence type="ECO:0008006" key="3">
    <source>
        <dbReference type="Google" id="ProtNLM"/>
    </source>
</evidence>
<dbReference type="RefSeq" id="WP_346064580.1">
    <property type="nucleotide sequence ID" value="NZ_BRPJ01000009.1"/>
</dbReference>
<sequence length="79" mass="9167">MLSGDRLKFLRYTHNVTQVEMAEWCDVSERFVGMVEHNECKPSQEVYDAWINCCYGIGKPLAKRENKKGVKKTNTPTKK</sequence>
<comment type="caution">
    <text evidence="1">The sequence shown here is derived from an EMBL/GenBank/DDBJ whole genome shotgun (WGS) entry which is preliminary data.</text>
</comment>
<evidence type="ECO:0000313" key="1">
    <source>
        <dbReference type="EMBL" id="GLB28631.1"/>
    </source>
</evidence>
<keyword evidence="2" id="KW-1185">Reference proteome</keyword>
<dbReference type="CDD" id="cd00093">
    <property type="entry name" value="HTH_XRE"/>
    <property type="match status" value="1"/>
</dbReference>
<protein>
    <recommendedName>
        <fullName evidence="3">HTH cro/C1-type domain-containing protein</fullName>
    </recommendedName>
</protein>
<dbReference type="InterPro" id="IPR010982">
    <property type="entry name" value="Lambda_DNA-bd_dom_sf"/>
</dbReference>
<proteinExistence type="predicted"/>
<name>A0ABQ5M110_9FIRM</name>
<dbReference type="InterPro" id="IPR001387">
    <property type="entry name" value="Cro/C1-type_HTH"/>
</dbReference>
<accession>A0ABQ5M110</accession>